<dbReference type="Gene3D" id="3.50.50.60">
    <property type="entry name" value="FAD/NAD(P)-binding domain"/>
    <property type="match status" value="1"/>
</dbReference>
<feature type="domain" description="Amine oxidase" evidence="2">
    <location>
        <begin position="45"/>
        <end position="512"/>
    </location>
</feature>
<name>A0A1W0XDD7_HYPEX</name>
<dbReference type="InterPro" id="IPR002937">
    <property type="entry name" value="Amino_oxidase"/>
</dbReference>
<keyword evidence="4" id="KW-1185">Reference proteome</keyword>
<organism evidence="3 4">
    <name type="scientific">Hypsibius exemplaris</name>
    <name type="common">Freshwater tardigrade</name>
    <dbReference type="NCBI Taxonomy" id="2072580"/>
    <lineage>
        <taxon>Eukaryota</taxon>
        <taxon>Metazoa</taxon>
        <taxon>Ecdysozoa</taxon>
        <taxon>Tardigrada</taxon>
        <taxon>Eutardigrada</taxon>
        <taxon>Parachela</taxon>
        <taxon>Hypsibioidea</taxon>
        <taxon>Hypsibiidae</taxon>
        <taxon>Hypsibius</taxon>
    </lineage>
</organism>
<feature type="chain" id="PRO_5012009120" evidence="1">
    <location>
        <begin position="27"/>
        <end position="555"/>
    </location>
</feature>
<protein>
    <submittedName>
        <fullName evidence="3">Peroxisomal N(1)-acetyl-spermine/spermidine oxidase</fullName>
    </submittedName>
</protein>
<keyword evidence="1" id="KW-0732">Signal</keyword>
<accession>A0A1W0XDD7</accession>
<dbReference type="EMBL" id="MTYJ01000002">
    <property type="protein sequence ID" value="OQV25495.1"/>
    <property type="molecule type" value="Genomic_DNA"/>
</dbReference>
<dbReference type="OrthoDB" id="2019015at2759"/>
<dbReference type="AlphaFoldDB" id="A0A1W0XDD7"/>
<evidence type="ECO:0000259" key="2">
    <source>
        <dbReference type="Pfam" id="PF01593"/>
    </source>
</evidence>
<evidence type="ECO:0000313" key="4">
    <source>
        <dbReference type="Proteomes" id="UP000192578"/>
    </source>
</evidence>
<dbReference type="InterPro" id="IPR036188">
    <property type="entry name" value="FAD/NAD-bd_sf"/>
</dbReference>
<gene>
    <name evidence="3" type="ORF">BV898_00436</name>
</gene>
<dbReference type="Proteomes" id="UP000192578">
    <property type="component" value="Unassembled WGS sequence"/>
</dbReference>
<dbReference type="InterPro" id="IPR050281">
    <property type="entry name" value="Flavin_monoamine_oxidase"/>
</dbReference>
<dbReference type="PANTHER" id="PTHR10742:SF416">
    <property type="entry name" value="SPERMINE OXIDASE"/>
    <property type="match status" value="1"/>
</dbReference>
<dbReference type="GO" id="GO:0046592">
    <property type="term" value="F:polyamine oxidase activity"/>
    <property type="evidence" value="ECO:0007669"/>
    <property type="project" value="TreeGrafter"/>
</dbReference>
<reference evidence="4" key="1">
    <citation type="submission" date="2017-01" db="EMBL/GenBank/DDBJ databases">
        <title>Comparative genomics of anhydrobiosis in the tardigrade Hypsibius dujardini.</title>
        <authorList>
            <person name="Yoshida Y."/>
            <person name="Koutsovoulos G."/>
            <person name="Laetsch D."/>
            <person name="Stevens L."/>
            <person name="Kumar S."/>
            <person name="Horikawa D."/>
            <person name="Ishino K."/>
            <person name="Komine S."/>
            <person name="Tomita M."/>
            <person name="Blaxter M."/>
            <person name="Arakawa K."/>
        </authorList>
    </citation>
    <scope>NUCLEOTIDE SEQUENCE [LARGE SCALE GENOMIC DNA]</scope>
    <source>
        <strain evidence="4">Z151</strain>
    </source>
</reference>
<proteinExistence type="predicted"/>
<dbReference type="PANTHER" id="PTHR10742">
    <property type="entry name" value="FLAVIN MONOAMINE OXIDASE"/>
    <property type="match status" value="1"/>
</dbReference>
<feature type="signal peptide" evidence="1">
    <location>
        <begin position="1"/>
        <end position="26"/>
    </location>
</feature>
<dbReference type="SUPFAM" id="SSF54373">
    <property type="entry name" value="FAD-linked reductases, C-terminal domain"/>
    <property type="match status" value="1"/>
</dbReference>
<comment type="caution">
    <text evidence="3">The sequence shown here is derived from an EMBL/GenBank/DDBJ whole genome shotgun (WGS) entry which is preliminary data.</text>
</comment>
<evidence type="ECO:0000313" key="3">
    <source>
        <dbReference type="EMBL" id="OQV25495.1"/>
    </source>
</evidence>
<sequence length="555" mass="60725">MSHITTATSTWILLLILSVPLCAIESQQNLKDQNVPIIIIGAGAAGLAAAQRLYDAGFRSVTILEAEPRTGGRIFTSQTSESDFVELGAQFVHGQDTVLHDFAHDHGLLTLPAPTEAEGWVVQNFNLTAADRASMDKEKAIFRSVTNSLERPSNHSNTQSVESLRAPLFSDASPIGQARRWSEETYDQCVRNEMIWTASPDPRLTSPRSYSDFKQVGGNFILKPSVSMHDVLSAMTATFPREWIIFNRTVSSIDLISNTSGKSLGIAVTTPALHGTGIRIYRAAHVIVTVSLGVLKSQPSLFDPPLSSRKTKAISKAGFGSATKLFFKFDTPFWEKLEPKNASGFGLIYRKPFLLTPKDSPNASSINGREWYRYAVRFGPETNANNTIFLRVGGDGARQVDALSDRQVIDDIWPILQQFAGAVHVPRPLNLIREKWTANGNFLGTYSYFSLESALANLTVADLASPEWEFTRARPQGNVAHRLLFAGEATHSEYFSTVHGAILSGQREADRITSYYSSNGQVTTAASAPLGNHATRRSTALSVALLVTYVATLCI</sequence>
<dbReference type="SUPFAM" id="SSF51905">
    <property type="entry name" value="FAD/NAD(P)-binding domain"/>
    <property type="match status" value="1"/>
</dbReference>
<dbReference type="Gene3D" id="3.90.660.10">
    <property type="match status" value="1"/>
</dbReference>
<dbReference type="Pfam" id="PF01593">
    <property type="entry name" value="Amino_oxidase"/>
    <property type="match status" value="1"/>
</dbReference>
<evidence type="ECO:0000256" key="1">
    <source>
        <dbReference type="SAM" id="SignalP"/>
    </source>
</evidence>